<dbReference type="EMBL" id="JAUUTY010000001">
    <property type="protein sequence ID" value="KAK1696747.1"/>
    <property type="molecule type" value="Genomic_DNA"/>
</dbReference>
<dbReference type="PANTHER" id="PTHR47933:SF11">
    <property type="entry name" value="PENTATRICOPEPTIDE REPEAT-CONTAINING PROTEIN 2"/>
    <property type="match status" value="1"/>
</dbReference>
<dbReference type="InterPro" id="IPR011990">
    <property type="entry name" value="TPR-like_helical_dom_sf"/>
</dbReference>
<dbReference type="Pfam" id="PF12854">
    <property type="entry name" value="PPR_1"/>
    <property type="match status" value="1"/>
</dbReference>
<keyword evidence="2" id="KW-0809">Transit peptide</keyword>
<feature type="repeat" description="PPR" evidence="3">
    <location>
        <begin position="202"/>
        <end position="236"/>
    </location>
</feature>
<dbReference type="InterPro" id="IPR051240">
    <property type="entry name" value="Mito_RNA-Proc/Resp"/>
</dbReference>
<dbReference type="AlphaFoldDB" id="A0AAD8U2Y6"/>
<dbReference type="Proteomes" id="UP001231189">
    <property type="component" value="Unassembled WGS sequence"/>
</dbReference>
<dbReference type="NCBIfam" id="TIGR00756">
    <property type="entry name" value="PPR"/>
    <property type="match status" value="7"/>
</dbReference>
<evidence type="ECO:0000256" key="2">
    <source>
        <dbReference type="ARBA" id="ARBA00022946"/>
    </source>
</evidence>
<keyword evidence="5" id="KW-1185">Reference proteome</keyword>
<feature type="repeat" description="PPR" evidence="3">
    <location>
        <begin position="409"/>
        <end position="443"/>
    </location>
</feature>
<feature type="repeat" description="PPR" evidence="3">
    <location>
        <begin position="131"/>
        <end position="166"/>
    </location>
</feature>
<feature type="repeat" description="PPR" evidence="3">
    <location>
        <begin position="167"/>
        <end position="201"/>
    </location>
</feature>
<reference evidence="4" key="1">
    <citation type="submission" date="2023-07" db="EMBL/GenBank/DDBJ databases">
        <title>A chromosome-level genome assembly of Lolium multiflorum.</title>
        <authorList>
            <person name="Chen Y."/>
            <person name="Copetti D."/>
            <person name="Kolliker R."/>
            <person name="Studer B."/>
        </authorList>
    </citation>
    <scope>NUCLEOTIDE SEQUENCE</scope>
    <source>
        <strain evidence="4">02402/16</strain>
        <tissue evidence="4">Leaf</tissue>
    </source>
</reference>
<evidence type="ECO:0008006" key="6">
    <source>
        <dbReference type="Google" id="ProtNLM"/>
    </source>
</evidence>
<proteinExistence type="predicted"/>
<feature type="repeat" description="PPR" evidence="3">
    <location>
        <begin position="444"/>
        <end position="478"/>
    </location>
</feature>
<dbReference type="GO" id="GO:0003729">
    <property type="term" value="F:mRNA binding"/>
    <property type="evidence" value="ECO:0007669"/>
    <property type="project" value="TreeGrafter"/>
</dbReference>
<protein>
    <recommendedName>
        <fullName evidence="6">Pentatricopeptide repeat-containing protein</fullName>
    </recommendedName>
</protein>
<accession>A0AAD8U2Y6</accession>
<dbReference type="Gene3D" id="1.25.40.10">
    <property type="entry name" value="Tetratricopeptide repeat domain"/>
    <property type="match status" value="5"/>
</dbReference>
<gene>
    <name evidence="4" type="ORF">QYE76_013444</name>
</gene>
<organism evidence="4 5">
    <name type="scientific">Lolium multiflorum</name>
    <name type="common">Italian ryegrass</name>
    <name type="synonym">Lolium perenne subsp. multiflorum</name>
    <dbReference type="NCBI Taxonomy" id="4521"/>
    <lineage>
        <taxon>Eukaryota</taxon>
        <taxon>Viridiplantae</taxon>
        <taxon>Streptophyta</taxon>
        <taxon>Embryophyta</taxon>
        <taxon>Tracheophyta</taxon>
        <taxon>Spermatophyta</taxon>
        <taxon>Magnoliopsida</taxon>
        <taxon>Liliopsida</taxon>
        <taxon>Poales</taxon>
        <taxon>Poaceae</taxon>
        <taxon>BOP clade</taxon>
        <taxon>Pooideae</taxon>
        <taxon>Poodae</taxon>
        <taxon>Poeae</taxon>
        <taxon>Poeae Chloroplast Group 2 (Poeae type)</taxon>
        <taxon>Loliodinae</taxon>
        <taxon>Loliinae</taxon>
        <taxon>Lolium</taxon>
    </lineage>
</organism>
<feature type="repeat" description="PPR" evidence="3">
    <location>
        <begin position="96"/>
        <end position="130"/>
    </location>
</feature>
<dbReference type="PROSITE" id="PS51375">
    <property type="entry name" value="PPR"/>
    <property type="match status" value="9"/>
</dbReference>
<evidence type="ECO:0000313" key="5">
    <source>
        <dbReference type="Proteomes" id="UP001231189"/>
    </source>
</evidence>
<dbReference type="InterPro" id="IPR002885">
    <property type="entry name" value="PPR_rpt"/>
</dbReference>
<evidence type="ECO:0000256" key="3">
    <source>
        <dbReference type="PROSITE-ProRule" id="PRU00708"/>
    </source>
</evidence>
<feature type="repeat" description="PPR" evidence="3">
    <location>
        <begin position="237"/>
        <end position="271"/>
    </location>
</feature>
<feature type="repeat" description="PPR" evidence="3">
    <location>
        <begin position="342"/>
        <end position="376"/>
    </location>
</feature>
<evidence type="ECO:0000313" key="4">
    <source>
        <dbReference type="EMBL" id="KAK1696747.1"/>
    </source>
</evidence>
<name>A0AAD8U2Y6_LOLMU</name>
<evidence type="ECO:0000256" key="1">
    <source>
        <dbReference type="ARBA" id="ARBA00022737"/>
    </source>
</evidence>
<dbReference type="PANTHER" id="PTHR47933">
    <property type="entry name" value="PENTATRICOPEPTIDE REPEAT-CONTAINING PROTEIN 1, MITOCHONDRIAL"/>
    <property type="match status" value="1"/>
</dbReference>
<keyword evidence="1" id="KW-0677">Repeat</keyword>
<feature type="repeat" description="PPR" evidence="3">
    <location>
        <begin position="272"/>
        <end position="306"/>
    </location>
</feature>
<dbReference type="Pfam" id="PF13041">
    <property type="entry name" value="PPR_2"/>
    <property type="match status" value="4"/>
</dbReference>
<sequence length="548" mass="60513">MPYLTRPIPRLLLARSLSSAHLRDRHFLLRFAALAKELSDKPVPLPPPPRPRSPHPYDYNRLMSAHAAFDSSGGSGADRALHLLDEMRGLLHRQPDAACFTTVAAALSSASRPGAALAVLEAMDADGVTPDAVACTVLVGVYACHLQRFDAAYEVVRWMAENGLAPDVVTYSTLIRGLCSAGRVAEALGVLDLMLEEGCRPNAHTYTPIMHAYCTTGMIREAKKLLDSMIAAGCAPSTVTYNVLITALCKTGAFEEVEVLLEESSSKGWMPDTITYSTYMDGLCRSGRVDKGFALVDRMLSNGLHPNEVTLNILLDGVCRSSSAWGAKCLLECSAELGWDASVVNYNTVMRRLCDERRWLAVVKLFTDMPKKGIAPNNWTFNIVVHSLCKLGKLHYALCLMRSEEFVADVVTYNTLIRHLSLSGKSNEVYLLFHQMLEEGIAHNEITYSLVIDCLCREDKFTVALSCFYRSLEDGFFPSVISSIVRGLIVGGKLDELHTLIGWICGQGFAIDVYMYQEVIIALCKNGYCQGTEMYKVCHILERMLSLR</sequence>
<comment type="caution">
    <text evidence="4">The sequence shown here is derived from an EMBL/GenBank/DDBJ whole genome shotgun (WGS) entry which is preliminary data.</text>
</comment>